<dbReference type="OMA" id="CEMELIS"/>
<dbReference type="Gene3D" id="3.90.228.10">
    <property type="match status" value="1"/>
</dbReference>
<feature type="domain" description="C2H2-type" evidence="2">
    <location>
        <begin position="168"/>
        <end position="191"/>
    </location>
</feature>
<sequence length="407" mass="44476">MPTTPWLSSIKKSLQCKTDPLDVHDPKARTTHLRAIATKRPSTKSGCSRTISNLRDVIHGSKRHVEKPVSCSPRSIQSSEFLNPIAHEVILSGSGCELKISGYGGDQDHHKDQNSTNGGATVGKSVSRRQNLFELVKAGGDADTGSRIGPKSNRRRPAEMRLDENGGCSCHKCGEKFTKWEALEAHHLSRHAVTELVEGDSSRKIVEIICRTSWLKSEDSCGRIEKIFKIHNMSKTLAQFEEYRELIKANASKLPKKHPRCLADGNELLRFHGTTVACSLGQNGCTTLCVSDKCSICRIIRNGFSIKKELNGGIGVFTASTSGRALQSVEKAEGDNSEESSVRKALVICRVIAGRVHKPLENIQDIAGQSGFDSLAGKGADLSSNMEDLYLLNRKALLPCFVIICKS</sequence>
<accession>A0A7N0TYD3</accession>
<dbReference type="EnsemblPlants" id="Kaladp0048s0464.1.v1.1">
    <property type="protein sequence ID" value="Kaladp0048s0464.1.v1.1"/>
    <property type="gene ID" value="Kaladp0048s0464.v1.1"/>
</dbReference>
<dbReference type="Gramene" id="Kaladp0048s0464.1.v1.1">
    <property type="protein sequence ID" value="Kaladp0048s0464.1.v1.1"/>
    <property type="gene ID" value="Kaladp0048s0464.v1.1"/>
</dbReference>
<dbReference type="PANTHER" id="PTHR31681">
    <property type="entry name" value="C2H2-LIKE ZINC FINGER PROTEIN"/>
    <property type="match status" value="1"/>
</dbReference>
<dbReference type="PROSITE" id="PS00028">
    <property type="entry name" value="ZINC_FINGER_C2H2_1"/>
    <property type="match status" value="1"/>
</dbReference>
<dbReference type="SUPFAM" id="SSF56399">
    <property type="entry name" value="ADP-ribosylation"/>
    <property type="match status" value="1"/>
</dbReference>
<evidence type="ECO:0000256" key="1">
    <source>
        <dbReference type="SAM" id="MobiDB-lite"/>
    </source>
</evidence>
<evidence type="ECO:0000259" key="2">
    <source>
        <dbReference type="PROSITE" id="PS00028"/>
    </source>
</evidence>
<organism evidence="3 4">
    <name type="scientific">Kalanchoe fedtschenkoi</name>
    <name type="common">Lavender scallops</name>
    <name type="synonym">South American air plant</name>
    <dbReference type="NCBI Taxonomy" id="63787"/>
    <lineage>
        <taxon>Eukaryota</taxon>
        <taxon>Viridiplantae</taxon>
        <taxon>Streptophyta</taxon>
        <taxon>Embryophyta</taxon>
        <taxon>Tracheophyta</taxon>
        <taxon>Spermatophyta</taxon>
        <taxon>Magnoliopsida</taxon>
        <taxon>eudicotyledons</taxon>
        <taxon>Gunneridae</taxon>
        <taxon>Pentapetalae</taxon>
        <taxon>Saxifragales</taxon>
        <taxon>Crassulaceae</taxon>
        <taxon>Kalanchoe</taxon>
    </lineage>
</organism>
<protein>
    <recommendedName>
        <fullName evidence="2">C2H2-type domain-containing protein</fullName>
    </recommendedName>
</protein>
<evidence type="ECO:0000313" key="3">
    <source>
        <dbReference type="EnsemblPlants" id="Kaladp0048s0464.1.v1.1"/>
    </source>
</evidence>
<dbReference type="Proteomes" id="UP000594263">
    <property type="component" value="Unplaced"/>
</dbReference>
<name>A0A7N0TYD3_KALFE</name>
<dbReference type="InterPro" id="IPR013087">
    <property type="entry name" value="Znf_C2H2_type"/>
</dbReference>
<proteinExistence type="predicted"/>
<dbReference type="AlphaFoldDB" id="A0A7N0TYD3"/>
<dbReference type="FunFam" id="3.90.228.10:FF:000015">
    <property type="entry name" value="C2H2-like zinc finger protein"/>
    <property type="match status" value="1"/>
</dbReference>
<feature type="region of interest" description="Disordered" evidence="1">
    <location>
        <begin position="140"/>
        <end position="160"/>
    </location>
</feature>
<dbReference type="PANTHER" id="PTHR31681:SF39">
    <property type="entry name" value="OS01G0785900 PROTEIN"/>
    <property type="match status" value="1"/>
</dbReference>
<feature type="region of interest" description="Disordered" evidence="1">
    <location>
        <begin position="104"/>
        <end position="124"/>
    </location>
</feature>
<reference evidence="3" key="1">
    <citation type="submission" date="2021-01" db="UniProtKB">
        <authorList>
            <consortium name="EnsemblPlants"/>
        </authorList>
    </citation>
    <scope>IDENTIFICATION</scope>
</reference>
<keyword evidence="4" id="KW-1185">Reference proteome</keyword>
<evidence type="ECO:0000313" key="4">
    <source>
        <dbReference type="Proteomes" id="UP000594263"/>
    </source>
</evidence>